<keyword evidence="4" id="KW-1185">Reference proteome</keyword>
<reference evidence="3" key="1">
    <citation type="journal article" date="2014" name="Nucleic Acids Res.">
        <title>The evolutionary dynamics of variant antigen genes in Babesia reveal a history of genomic innovation underlying host-parasite interaction.</title>
        <authorList>
            <person name="Jackson A.P."/>
            <person name="Otto T.D."/>
            <person name="Darby A."/>
            <person name="Ramaprasad A."/>
            <person name="Xia D."/>
            <person name="Echaide I.E."/>
            <person name="Farber M."/>
            <person name="Gahlot S."/>
            <person name="Gamble J."/>
            <person name="Gupta D."/>
            <person name="Gupta Y."/>
            <person name="Jackson L."/>
            <person name="Malandrin L."/>
            <person name="Malas T.B."/>
            <person name="Moussa E."/>
            <person name="Nair M."/>
            <person name="Reid A.J."/>
            <person name="Sanders M."/>
            <person name="Sharma J."/>
            <person name="Tracey A."/>
            <person name="Quail M.A."/>
            <person name="Weir W."/>
            <person name="Wastling J.M."/>
            <person name="Hall N."/>
            <person name="Willadsen P."/>
            <person name="Lingelbach K."/>
            <person name="Shiels B."/>
            <person name="Tait A."/>
            <person name="Berriman M."/>
            <person name="Allred D.R."/>
            <person name="Pain A."/>
        </authorList>
    </citation>
    <scope>NUCLEOTIDE SEQUENCE</scope>
    <source>
        <strain evidence="3">1802A</strain>
    </source>
</reference>
<organism evidence="3 4">
    <name type="scientific">Babesia divergens</name>
    <dbReference type="NCBI Taxonomy" id="32595"/>
    <lineage>
        <taxon>Eukaryota</taxon>
        <taxon>Sar</taxon>
        <taxon>Alveolata</taxon>
        <taxon>Apicomplexa</taxon>
        <taxon>Aconoidasida</taxon>
        <taxon>Piroplasmida</taxon>
        <taxon>Babesiidae</taxon>
        <taxon>Babesia</taxon>
    </lineage>
</organism>
<evidence type="ECO:0000313" key="3">
    <source>
        <dbReference type="EMBL" id="KAK1938461.1"/>
    </source>
</evidence>
<reference evidence="3" key="2">
    <citation type="submission" date="2021-05" db="EMBL/GenBank/DDBJ databases">
        <authorList>
            <person name="Pain A."/>
        </authorList>
    </citation>
    <scope>NUCLEOTIDE SEQUENCE</scope>
    <source>
        <strain evidence="3">1802A</strain>
    </source>
</reference>
<evidence type="ECO:0000313" key="4">
    <source>
        <dbReference type="Proteomes" id="UP001195914"/>
    </source>
</evidence>
<sequence>MAHDAAPNLVVMRIAPPSYQCVAWPILDVSDALVSLEKDTVDVSKPTIFSPTLTLPQYVNDVFVGETLNLVVLLSNRHKVTFMNIIFKVHIVIDGVEGEPIVLEPFSGITLEPCKKPHTTTISHTFKHPSQHNMTFTVSFNVGKKSYQVVKRAVWNAANPLKFDFVQEKDSNGRTHIEALVTNVSKLVLTIRDMKLLNPNDSTLQDCIYNKNDELNAICVLTPNATYSVIYRDIDTSMKLCLKTFWYCYQRGSGDLITPIEVADHLPVIAYMVLQHPGTVKSKEQFTVVLKIKNMHVEPLKCSIKFNKMHLSNIIVQIDDYLDLGILNNLEERVVEVPLMCLSTGLHVISGMEIHSDHHEVVPIAKLEVLAM</sequence>
<dbReference type="Proteomes" id="UP001195914">
    <property type="component" value="Unassembled WGS sequence"/>
</dbReference>
<dbReference type="InterPro" id="IPR055427">
    <property type="entry name" value="TRAPPC13_N"/>
</dbReference>
<feature type="domain" description="Trafficking protein particle complex subunit 13 N-terminal" evidence="1">
    <location>
        <begin position="9"/>
        <end position="142"/>
    </location>
</feature>
<name>A0AAD9GHS4_BABDI</name>
<proteinExistence type="predicted"/>
<evidence type="ECO:0000259" key="2">
    <source>
        <dbReference type="Pfam" id="PF23643"/>
    </source>
</evidence>
<feature type="domain" description="Trafficking protein particle complex subunit 13 C-terminal" evidence="2">
    <location>
        <begin position="277"/>
        <end position="355"/>
    </location>
</feature>
<protein>
    <submittedName>
        <fullName evidence="3">Uncharacterized protein</fullName>
    </submittedName>
</protein>
<gene>
    <name evidence="3" type="ORF">X943_001463</name>
</gene>
<dbReference type="AlphaFoldDB" id="A0AAD9GHS4"/>
<dbReference type="EMBL" id="JAHBMH010000024">
    <property type="protein sequence ID" value="KAK1938461.1"/>
    <property type="molecule type" value="Genomic_DNA"/>
</dbReference>
<dbReference type="InterPro" id="IPR055428">
    <property type="entry name" value="TRAPPC13_C"/>
</dbReference>
<accession>A0AAD9GHS4</accession>
<evidence type="ECO:0000259" key="1">
    <source>
        <dbReference type="Pfam" id="PF06159"/>
    </source>
</evidence>
<comment type="caution">
    <text evidence="3">The sequence shown here is derived from an EMBL/GenBank/DDBJ whole genome shotgun (WGS) entry which is preliminary data.</text>
</comment>
<dbReference type="Pfam" id="PF23643">
    <property type="entry name" value="TRAPPC13_C"/>
    <property type="match status" value="1"/>
</dbReference>
<dbReference type="Pfam" id="PF06159">
    <property type="entry name" value="TRAPPC13_N"/>
    <property type="match status" value="1"/>
</dbReference>